<organism evidence="5 6">
    <name type="scientific">Lithospermum erythrorhizon</name>
    <name type="common">Purple gromwell</name>
    <name type="synonym">Lithospermum officinale var. erythrorhizon</name>
    <dbReference type="NCBI Taxonomy" id="34254"/>
    <lineage>
        <taxon>Eukaryota</taxon>
        <taxon>Viridiplantae</taxon>
        <taxon>Streptophyta</taxon>
        <taxon>Embryophyta</taxon>
        <taxon>Tracheophyta</taxon>
        <taxon>Spermatophyta</taxon>
        <taxon>Magnoliopsida</taxon>
        <taxon>eudicotyledons</taxon>
        <taxon>Gunneridae</taxon>
        <taxon>Pentapetalae</taxon>
        <taxon>asterids</taxon>
        <taxon>lamiids</taxon>
        <taxon>Boraginales</taxon>
        <taxon>Boraginaceae</taxon>
        <taxon>Boraginoideae</taxon>
        <taxon>Lithospermeae</taxon>
        <taxon>Lithospermum</taxon>
    </lineage>
</organism>
<feature type="region of interest" description="Disordered" evidence="3">
    <location>
        <begin position="488"/>
        <end position="531"/>
    </location>
</feature>
<feature type="compositionally biased region" description="Polar residues" evidence="3">
    <location>
        <begin position="390"/>
        <end position="400"/>
    </location>
</feature>
<feature type="region of interest" description="Disordered" evidence="3">
    <location>
        <begin position="449"/>
        <end position="473"/>
    </location>
</feature>
<accession>A0AAV3PAA4</accession>
<dbReference type="EMBL" id="BAABME010001187">
    <property type="protein sequence ID" value="GAA0148123.1"/>
    <property type="molecule type" value="Genomic_DNA"/>
</dbReference>
<feature type="compositionally biased region" description="Basic and acidic residues" evidence="3">
    <location>
        <begin position="33"/>
        <end position="50"/>
    </location>
</feature>
<feature type="chain" id="PRO_5043932286" evidence="4">
    <location>
        <begin position="18"/>
        <end position="815"/>
    </location>
</feature>
<evidence type="ECO:0000313" key="5">
    <source>
        <dbReference type="EMBL" id="GAA0148123.1"/>
    </source>
</evidence>
<gene>
    <name evidence="5" type="ORF">LIER_07648</name>
</gene>
<feature type="coiled-coil region" evidence="2">
    <location>
        <begin position="128"/>
        <end position="155"/>
    </location>
</feature>
<feature type="region of interest" description="Disordered" evidence="3">
    <location>
        <begin position="30"/>
        <end position="54"/>
    </location>
</feature>
<reference evidence="5 6" key="1">
    <citation type="submission" date="2024-01" db="EMBL/GenBank/DDBJ databases">
        <title>The complete chloroplast genome sequence of Lithospermum erythrorhizon: insights into the phylogenetic relationship among Boraginaceae species and the maternal lineages of purple gromwells.</title>
        <authorList>
            <person name="Okada T."/>
            <person name="Watanabe K."/>
        </authorList>
    </citation>
    <scope>NUCLEOTIDE SEQUENCE [LARGE SCALE GENOMIC DNA]</scope>
</reference>
<dbReference type="PANTHER" id="PTHR31342:SF7">
    <property type="entry name" value="PROTEIN CHUP1, CHLOROPLASTIC"/>
    <property type="match status" value="1"/>
</dbReference>
<proteinExistence type="predicted"/>
<feature type="coiled-coil region" evidence="2">
    <location>
        <begin position="183"/>
        <end position="215"/>
    </location>
</feature>
<evidence type="ECO:0000256" key="3">
    <source>
        <dbReference type="SAM" id="MobiDB-lite"/>
    </source>
</evidence>
<feature type="compositionally biased region" description="Polar residues" evidence="3">
    <location>
        <begin position="366"/>
        <end position="376"/>
    </location>
</feature>
<sequence length="815" mass="91948">MIIKLGLLFAASIAAYAIQQISVKRWRTLPKSSEMDEASKRQTSDEDNKNHFIHPTHGLKDVVQCDEEVKLISGIINQPSSNLSDKEDEISVFESLLSGEMDHPLPSDKFEKMKESKAVRDITYEKEMANNATEVERLRSLVQELQEREAKLEGELFEYYGLKKKESAIVELQKQSKIKSVEIDMLNMTIKSLQAERKRLQAEAAQGAIARKELEIAKKKILEMQRQIQLDANHTKSQLLLLKQKVISLQMKEEEAMKNDSEAEKKTKAIKELEVEVVELKRINKEVQHEKRELAVKLETAEAKIKTLPNMNSLRHVNENLQKQVEELQRNRFTEVEELVYIRWVNACLRYELGNYPKNEGKISASDLSRSLSPRSQAKAKQMMVEYAGSDSSEQSQGDTDLDRNVSQRSYSFSEYSDNVSIDSSLSKYSSLRKNSSLIQKLKKWGKSKDESTILSSPVRSTGGSSRRTRRGPLKALLLMDGGETVGANGFGMTDHDLIDSPESPRQPAETEKRAPRIPRSPGPPPKSFIAALTDSQSHTLKELTGAPHLPPPPPDGPSRPPPQAAVQAGGSSEEVHRASEAVEISNKSSFHIAVKADVETQGDFARFLATEVRAASFVNVDDLVAFVNWLDEELMHIDEQAVLKHLDWPANKADTLREASFGYQNLLNLEKQVNSFVDDPSLPWETALEKMYKLLEKVEQGVLPLLRTRDMAISRYKEFRIPVDWLLDSGLIGKIKLSSTKLARDYMKRVASELDSLDGPEKESNREFLALQGVRFGFRVHQFAGGFDAASMKAFEELRSQIGAQTREDKKQET</sequence>
<dbReference type="AlphaFoldDB" id="A0AAV3PAA4"/>
<protein>
    <submittedName>
        <fullName evidence="5">Non-motor actin binding protein</fullName>
    </submittedName>
</protein>
<evidence type="ECO:0000256" key="2">
    <source>
        <dbReference type="SAM" id="Coils"/>
    </source>
</evidence>
<feature type="compositionally biased region" description="Low complexity" evidence="3">
    <location>
        <begin position="456"/>
        <end position="466"/>
    </location>
</feature>
<feature type="region of interest" description="Disordered" evidence="3">
    <location>
        <begin position="543"/>
        <end position="578"/>
    </location>
</feature>
<keyword evidence="6" id="KW-1185">Reference proteome</keyword>
<feature type="region of interest" description="Disordered" evidence="3">
    <location>
        <begin position="360"/>
        <end position="405"/>
    </location>
</feature>
<evidence type="ECO:0000256" key="4">
    <source>
        <dbReference type="SAM" id="SignalP"/>
    </source>
</evidence>
<feature type="coiled-coil region" evidence="2">
    <location>
        <begin position="263"/>
        <end position="338"/>
    </location>
</feature>
<keyword evidence="4" id="KW-0732">Signal</keyword>
<name>A0AAV3PAA4_LITER</name>
<dbReference type="Proteomes" id="UP001454036">
    <property type="component" value="Unassembled WGS sequence"/>
</dbReference>
<evidence type="ECO:0000313" key="6">
    <source>
        <dbReference type="Proteomes" id="UP001454036"/>
    </source>
</evidence>
<feature type="signal peptide" evidence="4">
    <location>
        <begin position="1"/>
        <end position="17"/>
    </location>
</feature>
<dbReference type="PANTHER" id="PTHR31342">
    <property type="entry name" value="PROTEIN CHUP1, CHLOROPLASTIC"/>
    <property type="match status" value="1"/>
</dbReference>
<evidence type="ECO:0000256" key="1">
    <source>
        <dbReference type="ARBA" id="ARBA00023054"/>
    </source>
</evidence>
<dbReference type="GO" id="GO:0009707">
    <property type="term" value="C:chloroplast outer membrane"/>
    <property type="evidence" value="ECO:0007669"/>
    <property type="project" value="TreeGrafter"/>
</dbReference>
<keyword evidence="1 2" id="KW-0175">Coiled coil</keyword>
<dbReference type="GO" id="GO:0009902">
    <property type="term" value="P:chloroplast relocation"/>
    <property type="evidence" value="ECO:0007669"/>
    <property type="project" value="TreeGrafter"/>
</dbReference>
<dbReference type="InterPro" id="IPR040265">
    <property type="entry name" value="CHUP1/IPGA1-like"/>
</dbReference>
<feature type="compositionally biased region" description="Pro residues" evidence="3">
    <location>
        <begin position="549"/>
        <end position="564"/>
    </location>
</feature>
<comment type="caution">
    <text evidence="5">The sequence shown here is derived from an EMBL/GenBank/DDBJ whole genome shotgun (WGS) entry which is preliminary data.</text>
</comment>